<feature type="coiled-coil region" evidence="1">
    <location>
        <begin position="26"/>
        <end position="63"/>
    </location>
</feature>
<accession>K1S2N4</accession>
<sequence length="190" mass="21541">MIDRQAIYILYNDQVGKKLVERFYQLLAAEVKIATLQGNIDELKAQNAEIDRLIENARNKQKEAPYLLPLYGESEDYYQSLKQSNLSQIATKQNEISSLRSDRKETNRNKSYWEGQKKEAEAALEAMDVSLKGTAKWNELIAKIAEYDSKIKQYSVSGKTVTDAAKAQKKLSDLILANDKSPSANRASIF</sequence>
<name>K1S2N4_9ZZZZ</name>
<dbReference type="EMBL" id="AJWZ01010606">
    <property type="protein sequence ID" value="EKC47965.1"/>
    <property type="molecule type" value="Genomic_DNA"/>
</dbReference>
<proteinExistence type="predicted"/>
<evidence type="ECO:0000256" key="1">
    <source>
        <dbReference type="SAM" id="Coils"/>
    </source>
</evidence>
<organism evidence="2">
    <name type="scientific">human gut metagenome</name>
    <dbReference type="NCBI Taxonomy" id="408170"/>
    <lineage>
        <taxon>unclassified sequences</taxon>
        <taxon>metagenomes</taxon>
        <taxon>organismal metagenomes</taxon>
    </lineage>
</organism>
<dbReference type="AlphaFoldDB" id="K1S2N4"/>
<comment type="caution">
    <text evidence="2">The sequence shown here is derived from an EMBL/GenBank/DDBJ whole genome shotgun (WGS) entry which is preliminary data.</text>
</comment>
<gene>
    <name evidence="2" type="ORF">OBE_15429</name>
</gene>
<protein>
    <submittedName>
        <fullName evidence="2">Uncharacterized protein</fullName>
    </submittedName>
</protein>
<reference evidence="2" key="1">
    <citation type="journal article" date="2013" name="Environ. Microbiol.">
        <title>Microbiota from the distal guts of lean and obese adolescents exhibit partial functional redundancy besides clear differences in community structure.</title>
        <authorList>
            <person name="Ferrer M."/>
            <person name="Ruiz A."/>
            <person name="Lanza F."/>
            <person name="Haange S.B."/>
            <person name="Oberbach A."/>
            <person name="Till H."/>
            <person name="Bargiela R."/>
            <person name="Campoy C."/>
            <person name="Segura M.T."/>
            <person name="Richter M."/>
            <person name="von Bergen M."/>
            <person name="Seifert J."/>
            <person name="Suarez A."/>
        </authorList>
    </citation>
    <scope>NUCLEOTIDE SEQUENCE</scope>
</reference>
<keyword evidence="1" id="KW-0175">Coiled coil</keyword>
<evidence type="ECO:0000313" key="2">
    <source>
        <dbReference type="EMBL" id="EKC47965.1"/>
    </source>
</evidence>